<dbReference type="PANTHER" id="PTHR43522:SF2">
    <property type="entry name" value="TRANSKETOLASE 1-RELATED"/>
    <property type="match status" value="1"/>
</dbReference>
<keyword evidence="3" id="KW-0479">Metal-binding</keyword>
<evidence type="ECO:0000313" key="6">
    <source>
        <dbReference type="EMBL" id="KJV66290.1"/>
    </source>
</evidence>
<dbReference type="Pfam" id="PF00456">
    <property type="entry name" value="Transketolase_N"/>
    <property type="match status" value="1"/>
</dbReference>
<keyword evidence="4" id="KW-0786">Thiamine pyrophosphate</keyword>
<dbReference type="Proteomes" id="UP000033385">
    <property type="component" value="Unassembled WGS sequence"/>
</dbReference>
<dbReference type="GO" id="GO:0006098">
    <property type="term" value="P:pentose-phosphate shunt"/>
    <property type="evidence" value="ECO:0007669"/>
    <property type="project" value="TreeGrafter"/>
</dbReference>
<dbReference type="PATRIC" id="fig|1359153.3.peg.1425"/>
<dbReference type="InterPro" id="IPR033247">
    <property type="entry name" value="Transketolase_fam"/>
</dbReference>
<dbReference type="Gene3D" id="3.40.50.970">
    <property type="match status" value="1"/>
</dbReference>
<evidence type="ECO:0000259" key="5">
    <source>
        <dbReference type="Pfam" id="PF00456"/>
    </source>
</evidence>
<gene>
    <name evidence="6" type="ORF">APHNP_1393</name>
</gene>
<dbReference type="GO" id="GO:0046872">
    <property type="term" value="F:metal ion binding"/>
    <property type="evidence" value="ECO:0007669"/>
    <property type="project" value="UniProtKB-KW"/>
</dbReference>
<name>A0A0F3NE38_ANAPH</name>
<evidence type="ECO:0000256" key="1">
    <source>
        <dbReference type="ARBA" id="ARBA00001964"/>
    </source>
</evidence>
<dbReference type="SUPFAM" id="SSF52518">
    <property type="entry name" value="Thiamin diphosphate-binding fold (THDP-binding)"/>
    <property type="match status" value="1"/>
</dbReference>
<organism evidence="6 7">
    <name type="scientific">Anaplasma phagocytophilum str. ApNP</name>
    <dbReference type="NCBI Taxonomy" id="1359153"/>
    <lineage>
        <taxon>Bacteria</taxon>
        <taxon>Pseudomonadati</taxon>
        <taxon>Pseudomonadota</taxon>
        <taxon>Alphaproteobacteria</taxon>
        <taxon>Rickettsiales</taxon>
        <taxon>Anaplasmataceae</taxon>
        <taxon>Anaplasma</taxon>
        <taxon>phagocytophilum group</taxon>
    </lineage>
</organism>
<dbReference type="InterPro" id="IPR005474">
    <property type="entry name" value="Transketolase_N"/>
</dbReference>
<dbReference type="GO" id="GO:0005829">
    <property type="term" value="C:cytosol"/>
    <property type="evidence" value="ECO:0007669"/>
    <property type="project" value="TreeGrafter"/>
</dbReference>
<protein>
    <submittedName>
        <fullName evidence="6">Transketolase, thiamine diphosphate binding domain protein</fullName>
    </submittedName>
</protein>
<evidence type="ECO:0000313" key="7">
    <source>
        <dbReference type="Proteomes" id="UP000033385"/>
    </source>
</evidence>
<dbReference type="GO" id="GO:0004802">
    <property type="term" value="F:transketolase activity"/>
    <property type="evidence" value="ECO:0007669"/>
    <property type="project" value="TreeGrafter"/>
</dbReference>
<comment type="cofactor">
    <cofactor evidence="1">
        <name>thiamine diphosphate</name>
        <dbReference type="ChEBI" id="CHEBI:58937"/>
    </cofactor>
</comment>
<feature type="domain" description="Transketolase N-terminal" evidence="5">
    <location>
        <begin position="9"/>
        <end position="77"/>
    </location>
</feature>
<dbReference type="InterPro" id="IPR049557">
    <property type="entry name" value="Transketolase_CS"/>
</dbReference>
<dbReference type="InterPro" id="IPR029061">
    <property type="entry name" value="THDP-binding"/>
</dbReference>
<proteinExistence type="predicted"/>
<dbReference type="PROSITE" id="PS00801">
    <property type="entry name" value="TRANSKETOLASE_1"/>
    <property type="match status" value="1"/>
</dbReference>
<comment type="caution">
    <text evidence="6">The sequence shown here is derived from an EMBL/GenBank/DDBJ whole genome shotgun (WGS) entry which is preliminary data.</text>
</comment>
<dbReference type="PANTHER" id="PTHR43522">
    <property type="entry name" value="TRANSKETOLASE"/>
    <property type="match status" value="1"/>
</dbReference>
<reference evidence="6 7" key="1">
    <citation type="submission" date="2015-01" db="EMBL/GenBank/DDBJ databases">
        <title>Genome Sequencing of Rickettsiales.</title>
        <authorList>
            <person name="Daugherty S.C."/>
            <person name="Su Q."/>
            <person name="Abolude K."/>
            <person name="Beier-Sexton M."/>
            <person name="Carlyon J.A."/>
            <person name="Carter R."/>
            <person name="Day N.P."/>
            <person name="Dumler S.J."/>
            <person name="Dyachenko V."/>
            <person name="Godinez A."/>
            <person name="Kurtti T.J."/>
            <person name="Lichay M."/>
            <person name="Mullins K.E."/>
            <person name="Ott S."/>
            <person name="Pappas-Brown V."/>
            <person name="Paris D.H."/>
            <person name="Patel P."/>
            <person name="Richards A.L."/>
            <person name="Sadzewicz L."/>
            <person name="Sears K."/>
            <person name="Seidman D."/>
            <person name="Sengamalay N."/>
            <person name="Stenos J."/>
            <person name="Tallon L.J."/>
            <person name="Vincent G."/>
            <person name="Fraser C.M."/>
            <person name="Munderloh U."/>
            <person name="Dunning-Hotopp J.C."/>
        </authorList>
    </citation>
    <scope>NUCLEOTIDE SEQUENCE [LARGE SCALE GENOMIC DNA]</scope>
    <source>
        <strain evidence="6 7">ApNP</strain>
    </source>
</reference>
<evidence type="ECO:0000256" key="3">
    <source>
        <dbReference type="ARBA" id="ARBA00022723"/>
    </source>
</evidence>
<keyword evidence="2" id="KW-0808">Transferase</keyword>
<sequence>MQYSTQLTEMASAIRLLSIDAIQNAASGHPGMPLGMADVAAVLFSKFLRFSVQNPNWINRDRLVMSNGHGSMLIYSIY</sequence>
<dbReference type="EMBL" id="LANW01000001">
    <property type="protein sequence ID" value="KJV66290.1"/>
    <property type="molecule type" value="Genomic_DNA"/>
</dbReference>
<evidence type="ECO:0000256" key="4">
    <source>
        <dbReference type="ARBA" id="ARBA00023052"/>
    </source>
</evidence>
<dbReference type="AlphaFoldDB" id="A0A0F3NE38"/>
<accession>A0A0F3NE38</accession>
<evidence type="ECO:0000256" key="2">
    <source>
        <dbReference type="ARBA" id="ARBA00022679"/>
    </source>
</evidence>